<dbReference type="STRING" id="1314783.A0A165QSU7"/>
<evidence type="ECO:0000259" key="5">
    <source>
        <dbReference type="PROSITE" id="PS51716"/>
    </source>
</evidence>
<dbReference type="InterPro" id="IPR027417">
    <property type="entry name" value="P-loop_NTPase"/>
</dbReference>
<dbReference type="Proteomes" id="UP000076727">
    <property type="component" value="Unassembled WGS sequence"/>
</dbReference>
<evidence type="ECO:0000313" key="7">
    <source>
        <dbReference type="Proteomes" id="UP000076727"/>
    </source>
</evidence>
<dbReference type="GO" id="GO:0016020">
    <property type="term" value="C:membrane"/>
    <property type="evidence" value="ECO:0007669"/>
    <property type="project" value="InterPro"/>
</dbReference>
<dbReference type="PROSITE" id="PS51716">
    <property type="entry name" value="G_IRG"/>
    <property type="match status" value="1"/>
</dbReference>
<dbReference type="PANTHER" id="PTHR14143:SF1">
    <property type="entry name" value="IRG-TYPE G DOMAIN-CONTAINING PROTEIN"/>
    <property type="match status" value="1"/>
</dbReference>
<dbReference type="SUPFAM" id="SSF52540">
    <property type="entry name" value="P-loop containing nucleoside triphosphate hydrolases"/>
    <property type="match status" value="1"/>
</dbReference>
<protein>
    <recommendedName>
        <fullName evidence="5">IRG-type G domain-containing protein</fullName>
    </recommendedName>
</protein>
<organism evidence="6 7">
    <name type="scientific">Daedalea quercina L-15889</name>
    <dbReference type="NCBI Taxonomy" id="1314783"/>
    <lineage>
        <taxon>Eukaryota</taxon>
        <taxon>Fungi</taxon>
        <taxon>Dikarya</taxon>
        <taxon>Basidiomycota</taxon>
        <taxon>Agaricomycotina</taxon>
        <taxon>Agaricomycetes</taxon>
        <taxon>Polyporales</taxon>
        <taxon>Fomitopsis</taxon>
    </lineage>
</organism>
<dbReference type="PANTHER" id="PTHR14143">
    <property type="entry name" value="INTERFERON-INDUCIBLE GTPASE FAMILY MEMBER"/>
    <property type="match status" value="1"/>
</dbReference>
<dbReference type="Pfam" id="PF05049">
    <property type="entry name" value="IIGP"/>
    <property type="match status" value="1"/>
</dbReference>
<gene>
    <name evidence="6" type="ORF">DAEQUDRAFT_243948</name>
</gene>
<keyword evidence="7" id="KW-1185">Reference proteome</keyword>
<dbReference type="AlphaFoldDB" id="A0A165QSU7"/>
<dbReference type="Gene3D" id="3.40.50.300">
    <property type="entry name" value="P-loop containing nucleotide triphosphate hydrolases"/>
    <property type="match status" value="1"/>
</dbReference>
<feature type="transmembrane region" description="Helical" evidence="4">
    <location>
        <begin position="20"/>
        <end position="37"/>
    </location>
</feature>
<sequence>MDFRTERRLYEAAHKVGNALVRFFLLFAGLVAGGRIGQNSQVARLQRRIQEQEDAISTSVAIQARAAAAFRNAHDELRQTEERMAIIEQNLRLYEQDLHGVRGATSSVEDSHRRAEAERQRIEELSNEAEVRALVANEQRARAKADAQGAKLEREDAVRSRLDAESIARDARVQQEEAENNLREGIRPVIWPTLAELQATKERLGYKDGLFHFAIAGIAGSGKSSLANALRGLRNGDDGAAATGVVETTDTIARYPDPDPKRPFVWYDVPGAGTLSVPDWQYFTDQGLYIFDCVIVLFDTRLTATDIAILRNCARFDIPTYIVRSKALQHIRNLAVDMPDDEDDDGESDEEDGTGPLALGRARELYIQETRASVAQNMEAADLSEKRVYLVDKDTLVSVVKNRPVKDALDEAKLLQDLLAEVHRRQVSEA</sequence>
<keyword evidence="4" id="KW-0812">Transmembrane</keyword>
<dbReference type="EMBL" id="KV429055">
    <property type="protein sequence ID" value="KZT69887.1"/>
    <property type="molecule type" value="Genomic_DNA"/>
</dbReference>
<feature type="region of interest" description="Disordered" evidence="3">
    <location>
        <begin position="337"/>
        <end position="356"/>
    </location>
</feature>
<dbReference type="InterPro" id="IPR030385">
    <property type="entry name" value="G_IRG_dom"/>
</dbReference>
<feature type="coiled-coil region" evidence="2">
    <location>
        <begin position="35"/>
        <end position="155"/>
    </location>
</feature>
<evidence type="ECO:0000256" key="2">
    <source>
        <dbReference type="SAM" id="Coils"/>
    </source>
</evidence>
<feature type="compositionally biased region" description="Acidic residues" evidence="3">
    <location>
        <begin position="338"/>
        <end position="353"/>
    </location>
</feature>
<dbReference type="GO" id="GO:0005525">
    <property type="term" value="F:GTP binding"/>
    <property type="evidence" value="ECO:0007669"/>
    <property type="project" value="InterPro"/>
</dbReference>
<reference evidence="6 7" key="1">
    <citation type="journal article" date="2016" name="Mol. Biol. Evol.">
        <title>Comparative Genomics of Early-Diverging Mushroom-Forming Fungi Provides Insights into the Origins of Lignocellulose Decay Capabilities.</title>
        <authorList>
            <person name="Nagy L.G."/>
            <person name="Riley R."/>
            <person name="Tritt A."/>
            <person name="Adam C."/>
            <person name="Daum C."/>
            <person name="Floudas D."/>
            <person name="Sun H."/>
            <person name="Yadav J.S."/>
            <person name="Pangilinan J."/>
            <person name="Larsson K.H."/>
            <person name="Matsuura K."/>
            <person name="Barry K."/>
            <person name="Labutti K."/>
            <person name="Kuo R."/>
            <person name="Ohm R.A."/>
            <person name="Bhattacharya S.S."/>
            <person name="Shirouzu T."/>
            <person name="Yoshinaga Y."/>
            <person name="Martin F.M."/>
            <person name="Grigoriev I.V."/>
            <person name="Hibbett D.S."/>
        </authorList>
    </citation>
    <scope>NUCLEOTIDE SEQUENCE [LARGE SCALE GENOMIC DNA]</scope>
    <source>
        <strain evidence="6 7">L-15889</strain>
    </source>
</reference>
<dbReference type="OrthoDB" id="422720at2759"/>
<keyword evidence="4" id="KW-0472">Membrane</keyword>
<accession>A0A165QSU7</accession>
<evidence type="ECO:0000313" key="6">
    <source>
        <dbReference type="EMBL" id="KZT69887.1"/>
    </source>
</evidence>
<evidence type="ECO:0000256" key="3">
    <source>
        <dbReference type="SAM" id="MobiDB-lite"/>
    </source>
</evidence>
<name>A0A165QSU7_9APHY</name>
<feature type="domain" description="IRG-type G" evidence="5">
    <location>
        <begin position="209"/>
        <end position="393"/>
    </location>
</feature>
<keyword evidence="4" id="KW-1133">Transmembrane helix</keyword>
<keyword evidence="2" id="KW-0175">Coiled coil</keyword>
<evidence type="ECO:0000256" key="1">
    <source>
        <dbReference type="ARBA" id="ARBA00005429"/>
    </source>
</evidence>
<comment type="similarity">
    <text evidence="1">Belongs to the TRAFAC class dynamin-like GTPase superfamily. IRG family.</text>
</comment>
<dbReference type="InterPro" id="IPR007743">
    <property type="entry name" value="Immunity-related_GTPase-like"/>
</dbReference>
<evidence type="ECO:0000256" key="4">
    <source>
        <dbReference type="SAM" id="Phobius"/>
    </source>
</evidence>
<proteinExistence type="inferred from homology"/>